<dbReference type="AlphaFoldDB" id="A0A1D6E727"/>
<gene>
    <name evidence="1" type="ORF">ZEAMMB73_Zm00001d003152</name>
</gene>
<sequence length="40" mass="4864">MKHYILKVLSRVRRPNMIELIWNKADAQPDYYTTLRVARC</sequence>
<reference evidence="1" key="1">
    <citation type="submission" date="2015-12" db="EMBL/GenBank/DDBJ databases">
        <title>Update maize B73 reference genome by single molecule sequencing technologies.</title>
        <authorList>
            <consortium name="Maize Genome Sequencing Project"/>
            <person name="Ware D."/>
        </authorList>
    </citation>
    <scope>NUCLEOTIDE SEQUENCE [LARGE SCALE GENOMIC DNA]</scope>
    <source>
        <tissue evidence="1">Seedling</tissue>
    </source>
</reference>
<name>A0A1D6E727_MAIZE</name>
<evidence type="ECO:0000313" key="1">
    <source>
        <dbReference type="EMBL" id="ONM16244.1"/>
    </source>
</evidence>
<accession>A0A1D6E727</accession>
<protein>
    <submittedName>
        <fullName evidence="1">Uncharacterized protein</fullName>
    </submittedName>
</protein>
<dbReference type="InParanoid" id="A0A1D6E727"/>
<proteinExistence type="predicted"/>
<organism evidence="1">
    <name type="scientific">Zea mays</name>
    <name type="common">Maize</name>
    <dbReference type="NCBI Taxonomy" id="4577"/>
    <lineage>
        <taxon>Eukaryota</taxon>
        <taxon>Viridiplantae</taxon>
        <taxon>Streptophyta</taxon>
        <taxon>Embryophyta</taxon>
        <taxon>Tracheophyta</taxon>
        <taxon>Spermatophyta</taxon>
        <taxon>Magnoliopsida</taxon>
        <taxon>Liliopsida</taxon>
        <taxon>Poales</taxon>
        <taxon>Poaceae</taxon>
        <taxon>PACMAD clade</taxon>
        <taxon>Panicoideae</taxon>
        <taxon>Andropogonodae</taxon>
        <taxon>Andropogoneae</taxon>
        <taxon>Tripsacinae</taxon>
        <taxon>Zea</taxon>
    </lineage>
</organism>
<dbReference type="EMBL" id="CM007648">
    <property type="protein sequence ID" value="ONM16244.1"/>
    <property type="molecule type" value="Genomic_DNA"/>
</dbReference>